<evidence type="ECO:0000313" key="1">
    <source>
        <dbReference type="EMBL" id="SHF29538.1"/>
    </source>
</evidence>
<sequence>MSLKKSLIALAMLLLLGAIFLFLYNTNLPVAGAKQTGSSEALKAMCSQLKPGNRYNDKVAFYVDLQQYSGRYRFFVLDLKNQQILHKGMVLNGREKDDQPVYSNVPGSKCSSRGLAKIGYAYHGRFGRAYKLVGLDATNSNMMARAVVLHSWRGVPNMQVPFRLPNSEGCPAVSTRFMEILSGYIDKSSKPILLYIN</sequence>
<dbReference type="PANTHER" id="PTHR38477:SF1">
    <property type="entry name" value="MUREIN L,D-TRANSPEPTIDASE CATALYTIC DOMAIN FAMILY PROTEIN"/>
    <property type="match status" value="1"/>
</dbReference>
<evidence type="ECO:0000313" key="2">
    <source>
        <dbReference type="Proteomes" id="UP000184368"/>
    </source>
</evidence>
<proteinExistence type="predicted"/>
<protein>
    <submittedName>
        <fullName evidence="1">L,D-transpeptidase catalytic domain</fullName>
    </submittedName>
</protein>
<dbReference type="PANTHER" id="PTHR38477">
    <property type="entry name" value="HYPOTHETICAL EXPORTED PROTEIN"/>
    <property type="match status" value="1"/>
</dbReference>
<dbReference type="Proteomes" id="UP000184368">
    <property type="component" value="Unassembled WGS sequence"/>
</dbReference>
<name>A0A1M5AGZ9_9BACT</name>
<dbReference type="InterPro" id="IPR032676">
    <property type="entry name" value="YkuD_2"/>
</dbReference>
<dbReference type="RefSeq" id="WP_073042591.1">
    <property type="nucleotide sequence ID" value="NZ_FQUO01000006.1"/>
</dbReference>
<dbReference type="AlphaFoldDB" id="A0A1M5AGZ9"/>
<reference evidence="1 2" key="1">
    <citation type="submission" date="2016-11" db="EMBL/GenBank/DDBJ databases">
        <authorList>
            <person name="Jaros S."/>
            <person name="Januszkiewicz K."/>
            <person name="Wedrychowicz H."/>
        </authorList>
    </citation>
    <scope>NUCLEOTIDE SEQUENCE [LARGE SCALE GENOMIC DNA]</scope>
    <source>
        <strain evidence="1 2">DSM 26897</strain>
    </source>
</reference>
<organism evidence="1 2">
    <name type="scientific">Cnuella takakiae</name>
    <dbReference type="NCBI Taxonomy" id="1302690"/>
    <lineage>
        <taxon>Bacteria</taxon>
        <taxon>Pseudomonadati</taxon>
        <taxon>Bacteroidota</taxon>
        <taxon>Chitinophagia</taxon>
        <taxon>Chitinophagales</taxon>
        <taxon>Chitinophagaceae</taxon>
        <taxon>Cnuella</taxon>
    </lineage>
</organism>
<dbReference type="EMBL" id="FQUO01000006">
    <property type="protein sequence ID" value="SHF29538.1"/>
    <property type="molecule type" value="Genomic_DNA"/>
</dbReference>
<keyword evidence="2" id="KW-1185">Reference proteome</keyword>
<dbReference type="Pfam" id="PF13645">
    <property type="entry name" value="YkuD_2"/>
    <property type="match status" value="1"/>
</dbReference>
<dbReference type="STRING" id="1302690.BUE76_08700"/>
<accession>A0A1M5AGZ9</accession>
<gene>
    <name evidence="1" type="ORF">SAMN05444008_106261</name>
</gene>